<evidence type="ECO:0000313" key="2">
    <source>
        <dbReference type="Proteomes" id="UP001560685"/>
    </source>
</evidence>
<organism evidence="1 2">
    <name type="scientific">Hyphococcus lacteus</name>
    <dbReference type="NCBI Taxonomy" id="3143536"/>
    <lineage>
        <taxon>Bacteria</taxon>
        <taxon>Pseudomonadati</taxon>
        <taxon>Pseudomonadota</taxon>
        <taxon>Alphaproteobacteria</taxon>
        <taxon>Parvularculales</taxon>
        <taxon>Parvularculaceae</taxon>
        <taxon>Hyphococcus</taxon>
    </lineage>
</organism>
<protein>
    <recommendedName>
        <fullName evidence="3">Antitoxin VbhA domain-containing protein</fullName>
    </recommendedName>
</protein>
<keyword evidence="2" id="KW-1185">Reference proteome</keyword>
<sequence length="67" mass="7501">MSAKKTEWKPDEDAALKALIRATITNIGPIDSASLPSKIRERIKGQVSGDFDIDAYVREVLKETRKK</sequence>
<evidence type="ECO:0008006" key="3">
    <source>
        <dbReference type="Google" id="ProtNLM"/>
    </source>
</evidence>
<reference evidence="1 2" key="1">
    <citation type="submission" date="2024-05" db="EMBL/GenBank/DDBJ databases">
        <title>Three bacterial strains, DH-69, EH-24, and ECK-19 isolated from coastal sediments.</title>
        <authorList>
            <person name="Ye Y.-Q."/>
            <person name="Du Z.-J."/>
        </authorList>
    </citation>
    <scope>NUCLEOTIDE SEQUENCE [LARGE SCALE GENOMIC DNA]</scope>
    <source>
        <strain evidence="1 2">ECK-19</strain>
    </source>
</reference>
<dbReference type="RefSeq" id="WP_369313574.1">
    <property type="nucleotide sequence ID" value="NZ_JBEHZE010000001.1"/>
</dbReference>
<dbReference type="EMBL" id="JBEHZE010000001">
    <property type="protein sequence ID" value="MEX6633598.1"/>
    <property type="molecule type" value="Genomic_DNA"/>
</dbReference>
<comment type="caution">
    <text evidence="1">The sequence shown here is derived from an EMBL/GenBank/DDBJ whole genome shotgun (WGS) entry which is preliminary data.</text>
</comment>
<name>A0ABV3Z573_9PROT</name>
<gene>
    <name evidence="1" type="ORF">ABFZ84_08545</name>
</gene>
<accession>A0ABV3Z573</accession>
<dbReference type="Proteomes" id="UP001560685">
    <property type="component" value="Unassembled WGS sequence"/>
</dbReference>
<evidence type="ECO:0000313" key="1">
    <source>
        <dbReference type="EMBL" id="MEX6633598.1"/>
    </source>
</evidence>
<proteinExistence type="predicted"/>